<dbReference type="GO" id="GO:0003712">
    <property type="term" value="F:transcription coregulator activity"/>
    <property type="evidence" value="ECO:0007669"/>
    <property type="project" value="UniProtKB-UniRule"/>
</dbReference>
<comment type="similarity">
    <text evidence="2 7">Belongs to the Mediator complex subunit 14 family.</text>
</comment>
<dbReference type="InterPro" id="IPR013947">
    <property type="entry name" value="Mediator_Med14"/>
</dbReference>
<keyword evidence="3 7" id="KW-0805">Transcription regulation</keyword>
<dbReference type="AlphaFoldDB" id="A0A0K9PNL9"/>
<gene>
    <name evidence="9" type="ORF">ZOSMA_205G00020</name>
</gene>
<proteinExistence type="inferred from homology"/>
<comment type="caution">
    <text evidence="9">The sequence shown here is derived from an EMBL/GenBank/DDBJ whole genome shotgun (WGS) entry which is preliminary data.</text>
</comment>
<keyword evidence="5 7" id="KW-0804">Transcription</keyword>
<dbReference type="Pfam" id="PF08638">
    <property type="entry name" value="Med14"/>
    <property type="match status" value="1"/>
</dbReference>
<protein>
    <recommendedName>
        <fullName evidence="7">Mediator of RNA polymerase II transcription subunit 14</fullName>
    </recommendedName>
    <alternativeName>
        <fullName evidence="7">Mediator complex subunit 14</fullName>
    </alternativeName>
</protein>
<dbReference type="Proteomes" id="UP000036987">
    <property type="component" value="Unassembled WGS sequence"/>
</dbReference>
<evidence type="ECO:0000256" key="2">
    <source>
        <dbReference type="ARBA" id="ARBA00007813"/>
    </source>
</evidence>
<reference evidence="10" key="1">
    <citation type="journal article" date="2016" name="Nature">
        <title>The genome of the seagrass Zostera marina reveals angiosperm adaptation to the sea.</title>
        <authorList>
            <person name="Olsen J.L."/>
            <person name="Rouze P."/>
            <person name="Verhelst B."/>
            <person name="Lin Y.-C."/>
            <person name="Bayer T."/>
            <person name="Collen J."/>
            <person name="Dattolo E."/>
            <person name="De Paoli E."/>
            <person name="Dittami S."/>
            <person name="Maumus F."/>
            <person name="Michel G."/>
            <person name="Kersting A."/>
            <person name="Lauritano C."/>
            <person name="Lohaus R."/>
            <person name="Toepel M."/>
            <person name="Tonon T."/>
            <person name="Vanneste K."/>
            <person name="Amirebrahimi M."/>
            <person name="Brakel J."/>
            <person name="Bostroem C."/>
            <person name="Chovatia M."/>
            <person name="Grimwood J."/>
            <person name="Jenkins J.W."/>
            <person name="Jueterbock A."/>
            <person name="Mraz A."/>
            <person name="Stam W.T."/>
            <person name="Tice H."/>
            <person name="Bornberg-Bauer E."/>
            <person name="Green P.J."/>
            <person name="Pearson G.A."/>
            <person name="Procaccini G."/>
            <person name="Duarte C.M."/>
            <person name="Schmutz J."/>
            <person name="Reusch T.B.H."/>
            <person name="Van de Peer Y."/>
        </authorList>
    </citation>
    <scope>NUCLEOTIDE SEQUENCE [LARGE SCALE GENOMIC DNA]</scope>
    <source>
        <strain evidence="10">cv. Finnish</strain>
    </source>
</reference>
<dbReference type="InterPro" id="IPR055122">
    <property type="entry name" value="Med14_N"/>
</dbReference>
<evidence type="ECO:0000313" key="9">
    <source>
        <dbReference type="EMBL" id="KMZ69825.1"/>
    </source>
</evidence>
<keyword evidence="10" id="KW-1185">Reference proteome</keyword>
<dbReference type="PANTHER" id="PTHR12809">
    <property type="entry name" value="MEDIATOR COMPLEX SUBUNIT"/>
    <property type="match status" value="1"/>
</dbReference>
<evidence type="ECO:0000313" key="10">
    <source>
        <dbReference type="Proteomes" id="UP000036987"/>
    </source>
</evidence>
<comment type="function">
    <text evidence="7">Component of the Mediator complex, a coactivator involved in the regulated transcription of nearly all RNA polymerase II-dependent genes. Mediator functions as a bridge to convey information from gene-specific regulatory proteins to the basal RNA polymerase II transcription machinery. Mediator is recruited to promoters by direct interactions with regulatory proteins and serves as a scaffold for the assembly of a functional preinitiation complex with RNA polymerase II and the general transcription factors.</text>
</comment>
<dbReference type="EMBL" id="LFYR01000744">
    <property type="protein sequence ID" value="KMZ69825.1"/>
    <property type="molecule type" value="Genomic_DNA"/>
</dbReference>
<evidence type="ECO:0000256" key="1">
    <source>
        <dbReference type="ARBA" id="ARBA00004123"/>
    </source>
</evidence>
<evidence type="ECO:0000256" key="3">
    <source>
        <dbReference type="ARBA" id="ARBA00023015"/>
    </source>
</evidence>
<comment type="subcellular location">
    <subcellularLocation>
        <location evidence="1 7">Nucleus</location>
    </subcellularLocation>
</comment>
<dbReference type="GO" id="GO:0016592">
    <property type="term" value="C:mediator complex"/>
    <property type="evidence" value="ECO:0007669"/>
    <property type="project" value="UniProtKB-UniRule"/>
</dbReference>
<dbReference type="GO" id="GO:0006357">
    <property type="term" value="P:regulation of transcription by RNA polymerase II"/>
    <property type="evidence" value="ECO:0007669"/>
    <property type="project" value="InterPro"/>
</dbReference>
<evidence type="ECO:0000256" key="5">
    <source>
        <dbReference type="ARBA" id="ARBA00023163"/>
    </source>
</evidence>
<dbReference type="STRING" id="29655.A0A0K9PNL9"/>
<dbReference type="PANTHER" id="PTHR12809:SF2">
    <property type="entry name" value="MEDIATOR OF RNA POLYMERASE II TRANSCRIPTION SUBUNIT 14"/>
    <property type="match status" value="1"/>
</dbReference>
<keyword evidence="6 7" id="KW-0539">Nucleus</keyword>
<evidence type="ECO:0000259" key="8">
    <source>
        <dbReference type="Pfam" id="PF08638"/>
    </source>
</evidence>
<dbReference type="OMA" id="WCHQVPL"/>
<sequence>MEAELGQNTVEFSALVRRATEESFLSLKDLVDRSKSMDRPDFDKKVELLKFILKTRQRMLRLHVLSKWCHQVPLVHYCQQLLSTLSSHDTCFTQAADSLFFAHEGLQQAQAPIYDVPSSIEILLTGTYQRLPKCTQDLGFNTKLPEKLEKVTVRKLDTILRSKLLEIAIPEEISRVKVSNGTVLLEVDGEFRVLLTLGYHGHLSSWRILHLELLVGEKSGCVQLEDTRRYVLSDDLERRMSGSENPFTILYSILHELSIALVMDTLIRQVKMLWLGRWKDAIFFELISIGGNSGNTQYSQDGGEPDYSNLKLPGLKISYWLGSNINTGGSDYSLCPYIKIEPGSDLQIKCVHSTFILDPFSDKEAEFSLNKNCISLEKLLLKAIACNIHTRMLEIHMTLCKNDQFFQNSKDVIFQRQVEGTELDHKKELNDCKLDVTESFSNEILQVRAYGSMYITLGLSLRYYSSCKLLCCICFFYRLPFI</sequence>
<name>A0A0K9PNL9_ZOSMR</name>
<keyword evidence="4 7" id="KW-0010">Activator</keyword>
<evidence type="ECO:0000256" key="4">
    <source>
        <dbReference type="ARBA" id="ARBA00023159"/>
    </source>
</evidence>
<comment type="subunit">
    <text evidence="7">Component of the Mediator complex.</text>
</comment>
<dbReference type="OrthoDB" id="205099at2759"/>
<accession>A0A0K9PNL9</accession>
<organism evidence="9 10">
    <name type="scientific">Zostera marina</name>
    <name type="common">Eelgrass</name>
    <dbReference type="NCBI Taxonomy" id="29655"/>
    <lineage>
        <taxon>Eukaryota</taxon>
        <taxon>Viridiplantae</taxon>
        <taxon>Streptophyta</taxon>
        <taxon>Embryophyta</taxon>
        <taxon>Tracheophyta</taxon>
        <taxon>Spermatophyta</taxon>
        <taxon>Magnoliopsida</taxon>
        <taxon>Liliopsida</taxon>
        <taxon>Zosteraceae</taxon>
        <taxon>Zostera</taxon>
    </lineage>
</organism>
<evidence type="ECO:0000256" key="7">
    <source>
        <dbReference type="RuleBase" id="RU365082"/>
    </source>
</evidence>
<evidence type="ECO:0000256" key="6">
    <source>
        <dbReference type="ARBA" id="ARBA00023242"/>
    </source>
</evidence>
<feature type="domain" description="Mediator complex subunit MED14 N-terminal" evidence="8">
    <location>
        <begin position="9"/>
        <end position="198"/>
    </location>
</feature>